<evidence type="ECO:0000313" key="3">
    <source>
        <dbReference type="Proteomes" id="UP000093796"/>
    </source>
</evidence>
<dbReference type="GO" id="GO:0003743">
    <property type="term" value="F:translation initiation factor activity"/>
    <property type="evidence" value="ECO:0007669"/>
    <property type="project" value="UniProtKB-KW"/>
</dbReference>
<keyword evidence="2" id="KW-0648">Protein biosynthesis</keyword>
<dbReference type="PATRIC" id="fig|438.15.peg.1408"/>
<evidence type="ECO:0000256" key="1">
    <source>
        <dbReference type="SAM" id="MobiDB-lite"/>
    </source>
</evidence>
<name>A0A1A0DBQ4_ACEPA</name>
<dbReference type="RefSeq" id="WP_003628335.1">
    <property type="nucleotide sequence ID" value="NZ_LYUD01000099.1"/>
</dbReference>
<organism evidence="2 3">
    <name type="scientific">Acetobacter pasteurianus</name>
    <name type="common">Acetobacter turbidans</name>
    <dbReference type="NCBI Taxonomy" id="438"/>
    <lineage>
        <taxon>Bacteria</taxon>
        <taxon>Pseudomonadati</taxon>
        <taxon>Pseudomonadota</taxon>
        <taxon>Alphaproteobacteria</taxon>
        <taxon>Acetobacterales</taxon>
        <taxon>Acetobacteraceae</taxon>
        <taxon>Acetobacter</taxon>
    </lineage>
</organism>
<proteinExistence type="predicted"/>
<sequence>MNRTVLIVAAAVFAVVLGGFAALGLSAHPPVPQPVHRDLPLAAPATSAAAPSVAVPAAPPAPVVSTVVPAAPAQPTITPAAPPAPPAAVAPPAPVAPPPPVAAPAPAAPAHP</sequence>
<feature type="compositionally biased region" description="Pro residues" evidence="1">
    <location>
        <begin position="80"/>
        <end position="112"/>
    </location>
</feature>
<comment type="caution">
    <text evidence="2">The sequence shown here is derived from an EMBL/GenBank/DDBJ whole genome shotgun (WGS) entry which is preliminary data.</text>
</comment>
<dbReference type="AlphaFoldDB" id="A0A1A0DBQ4"/>
<evidence type="ECO:0000313" key="2">
    <source>
        <dbReference type="EMBL" id="OAZ72693.1"/>
    </source>
</evidence>
<keyword evidence="2" id="KW-0396">Initiation factor</keyword>
<protein>
    <submittedName>
        <fullName evidence="2">Translation initiation factor IF-2</fullName>
    </submittedName>
</protein>
<dbReference type="EMBL" id="LYUD01000099">
    <property type="protein sequence ID" value="OAZ72693.1"/>
    <property type="molecule type" value="Genomic_DNA"/>
</dbReference>
<reference evidence="2 3" key="1">
    <citation type="submission" date="2016-05" db="EMBL/GenBank/DDBJ databases">
        <title>Genome sequencing of Acetobacter pasteurianus strain SRCM100623.</title>
        <authorList>
            <person name="Song Y.R."/>
        </authorList>
    </citation>
    <scope>NUCLEOTIDE SEQUENCE [LARGE SCALE GENOMIC DNA]</scope>
    <source>
        <strain evidence="2 3">SRCM100623</strain>
    </source>
</reference>
<feature type="region of interest" description="Disordered" evidence="1">
    <location>
        <begin position="74"/>
        <end position="112"/>
    </location>
</feature>
<accession>A0A1A0DBQ4</accession>
<dbReference type="Proteomes" id="UP000093796">
    <property type="component" value="Unassembled WGS sequence"/>
</dbReference>
<gene>
    <name evidence="2" type="ORF">SRCM100623_01235</name>
</gene>